<dbReference type="EMBL" id="JABBNB010000018">
    <property type="protein sequence ID" value="NMO02941.1"/>
    <property type="molecule type" value="Genomic_DNA"/>
</dbReference>
<dbReference type="GO" id="GO:0032993">
    <property type="term" value="C:protein-DNA complex"/>
    <property type="evidence" value="ECO:0007669"/>
    <property type="project" value="TreeGrafter"/>
</dbReference>
<dbReference type="PANTHER" id="PTHR30346">
    <property type="entry name" value="TRANSCRIPTIONAL DUAL REGULATOR HCAR-RELATED"/>
    <property type="match status" value="1"/>
</dbReference>
<dbReference type="RefSeq" id="WP_170195450.1">
    <property type="nucleotide sequence ID" value="NZ_JABBNB010000018.1"/>
</dbReference>
<dbReference type="GO" id="GO:0003677">
    <property type="term" value="F:DNA binding"/>
    <property type="evidence" value="ECO:0007669"/>
    <property type="project" value="UniProtKB-KW"/>
</dbReference>
<feature type="compositionally biased region" description="Basic and acidic residues" evidence="6">
    <location>
        <begin position="207"/>
        <end position="222"/>
    </location>
</feature>
<feature type="domain" description="LysR substrate-binding" evidence="7">
    <location>
        <begin position="8"/>
        <end position="190"/>
    </location>
</feature>
<dbReference type="PANTHER" id="PTHR30346:SF0">
    <property type="entry name" value="HCA OPERON TRANSCRIPTIONAL ACTIVATOR HCAR"/>
    <property type="match status" value="1"/>
</dbReference>
<dbReference type="Proteomes" id="UP000550729">
    <property type="component" value="Unassembled WGS sequence"/>
</dbReference>
<evidence type="ECO:0000256" key="6">
    <source>
        <dbReference type="SAM" id="MobiDB-lite"/>
    </source>
</evidence>
<keyword evidence="4" id="KW-0010">Activator</keyword>
<dbReference type="InterPro" id="IPR005119">
    <property type="entry name" value="LysR_subst-bd"/>
</dbReference>
<dbReference type="GO" id="GO:0003700">
    <property type="term" value="F:DNA-binding transcription factor activity"/>
    <property type="evidence" value="ECO:0007669"/>
    <property type="project" value="TreeGrafter"/>
</dbReference>
<evidence type="ECO:0000256" key="1">
    <source>
        <dbReference type="ARBA" id="ARBA00009437"/>
    </source>
</evidence>
<keyword evidence="3" id="KW-0238">DNA-binding</keyword>
<feature type="compositionally biased region" description="Basic residues" evidence="6">
    <location>
        <begin position="227"/>
        <end position="237"/>
    </location>
</feature>
<keyword evidence="2" id="KW-0805">Transcription regulation</keyword>
<dbReference type="Gene3D" id="3.40.190.10">
    <property type="entry name" value="Periplasmic binding protein-like II"/>
    <property type="match status" value="2"/>
</dbReference>
<proteinExistence type="inferred from homology"/>
<evidence type="ECO:0000256" key="5">
    <source>
        <dbReference type="ARBA" id="ARBA00023163"/>
    </source>
</evidence>
<dbReference type="AlphaFoldDB" id="A0A848L307"/>
<protein>
    <submittedName>
        <fullName evidence="8">LysR family transcriptional regulator</fullName>
    </submittedName>
</protein>
<dbReference type="Pfam" id="PF03466">
    <property type="entry name" value="LysR_substrate"/>
    <property type="match status" value="1"/>
</dbReference>
<gene>
    <name evidence="8" type="ORF">HH308_17150</name>
</gene>
<evidence type="ECO:0000313" key="8">
    <source>
        <dbReference type="EMBL" id="NMO02941.1"/>
    </source>
</evidence>
<feature type="region of interest" description="Disordered" evidence="6">
    <location>
        <begin position="191"/>
        <end position="237"/>
    </location>
</feature>
<name>A0A848L307_9ACTN</name>
<sequence length="237" mass="25556">MTTPAASTFRLAIVPGVTPAKWVRTFAQRRPEPLELLPCDNTAHAIAQLSDGVAHAALVREPPASTPNSISLYDETTVAVVGKDHLFTAATEVSVIDLADEPLLIPLDDPLTWDDRPGAVVEHRPPTVSDAIELVAAGVGVLLVPMSLARLHHRRDITFRPVRRAPTTPVALVWAESSPAVEEFIGVVRGRRANSSRGQSAPAPKRSAKEKMLAKRAAREAAGKTPKSSKRGRPRHR</sequence>
<keyword evidence="9" id="KW-1185">Reference proteome</keyword>
<comment type="similarity">
    <text evidence="1">Belongs to the LysR transcriptional regulatory family.</text>
</comment>
<evidence type="ECO:0000256" key="3">
    <source>
        <dbReference type="ARBA" id="ARBA00023125"/>
    </source>
</evidence>
<keyword evidence="5" id="KW-0804">Transcription</keyword>
<organism evidence="8 9">
    <name type="scientific">Gordonia asplenii</name>
    <dbReference type="NCBI Taxonomy" id="2725283"/>
    <lineage>
        <taxon>Bacteria</taxon>
        <taxon>Bacillati</taxon>
        <taxon>Actinomycetota</taxon>
        <taxon>Actinomycetes</taxon>
        <taxon>Mycobacteriales</taxon>
        <taxon>Gordoniaceae</taxon>
        <taxon>Gordonia</taxon>
    </lineage>
</organism>
<evidence type="ECO:0000259" key="7">
    <source>
        <dbReference type="Pfam" id="PF03466"/>
    </source>
</evidence>
<evidence type="ECO:0000256" key="2">
    <source>
        <dbReference type="ARBA" id="ARBA00023015"/>
    </source>
</evidence>
<comment type="caution">
    <text evidence="8">The sequence shown here is derived from an EMBL/GenBank/DDBJ whole genome shotgun (WGS) entry which is preliminary data.</text>
</comment>
<reference evidence="8 9" key="1">
    <citation type="submission" date="2020-04" db="EMBL/GenBank/DDBJ databases">
        <title>Gordonia sp. nov. TBRC 11910.</title>
        <authorList>
            <person name="Suriyachadkun C."/>
        </authorList>
    </citation>
    <scope>NUCLEOTIDE SEQUENCE [LARGE SCALE GENOMIC DNA]</scope>
    <source>
        <strain evidence="8 9">TBRC 11910</strain>
    </source>
</reference>
<accession>A0A848L307</accession>
<evidence type="ECO:0000313" key="9">
    <source>
        <dbReference type="Proteomes" id="UP000550729"/>
    </source>
</evidence>
<dbReference type="SUPFAM" id="SSF53850">
    <property type="entry name" value="Periplasmic binding protein-like II"/>
    <property type="match status" value="1"/>
</dbReference>
<evidence type="ECO:0000256" key="4">
    <source>
        <dbReference type="ARBA" id="ARBA00023159"/>
    </source>
</evidence>